<reference evidence="1" key="1">
    <citation type="submission" date="2020-03" db="EMBL/GenBank/DDBJ databases">
        <title>Castanea mollissima Vanexum genome sequencing.</title>
        <authorList>
            <person name="Staton M."/>
        </authorList>
    </citation>
    <scope>NUCLEOTIDE SEQUENCE</scope>
    <source>
        <tissue evidence="1">Leaf</tissue>
    </source>
</reference>
<accession>A0A8J4RGS4</accession>
<proteinExistence type="predicted"/>
<gene>
    <name evidence="1" type="ORF">CMV_011763</name>
</gene>
<evidence type="ECO:0000313" key="1">
    <source>
        <dbReference type="EMBL" id="KAF3963887.1"/>
    </source>
</evidence>
<dbReference type="EMBL" id="JRKL02001455">
    <property type="protein sequence ID" value="KAF3963887.1"/>
    <property type="molecule type" value="Genomic_DNA"/>
</dbReference>
<organism evidence="1 2">
    <name type="scientific">Castanea mollissima</name>
    <name type="common">Chinese chestnut</name>
    <dbReference type="NCBI Taxonomy" id="60419"/>
    <lineage>
        <taxon>Eukaryota</taxon>
        <taxon>Viridiplantae</taxon>
        <taxon>Streptophyta</taxon>
        <taxon>Embryophyta</taxon>
        <taxon>Tracheophyta</taxon>
        <taxon>Spermatophyta</taxon>
        <taxon>Magnoliopsida</taxon>
        <taxon>eudicotyledons</taxon>
        <taxon>Gunneridae</taxon>
        <taxon>Pentapetalae</taxon>
        <taxon>rosids</taxon>
        <taxon>fabids</taxon>
        <taxon>Fagales</taxon>
        <taxon>Fagaceae</taxon>
        <taxon>Castanea</taxon>
    </lineage>
</organism>
<keyword evidence="2" id="KW-1185">Reference proteome</keyword>
<dbReference type="AlphaFoldDB" id="A0A8J4RGS4"/>
<dbReference type="Proteomes" id="UP000737018">
    <property type="component" value="Unassembled WGS sequence"/>
</dbReference>
<name>A0A8J4RGS4_9ROSI</name>
<sequence>MFNVPKKEEQLEIQVKREHLFILCLISSSKFLHYYLCQPTKYQGPLFSSKSELYCTLSFSLTKGPIGLDASIHERVGRTVLNSKQISEWPLYQKILMTPLTN</sequence>
<comment type="caution">
    <text evidence="1">The sequence shown here is derived from an EMBL/GenBank/DDBJ whole genome shotgun (WGS) entry which is preliminary data.</text>
</comment>
<protein>
    <submittedName>
        <fullName evidence="1">Uncharacterized protein</fullName>
    </submittedName>
</protein>
<evidence type="ECO:0000313" key="2">
    <source>
        <dbReference type="Proteomes" id="UP000737018"/>
    </source>
</evidence>